<keyword evidence="1" id="KW-0175">Coiled coil</keyword>
<proteinExistence type="predicted"/>
<dbReference type="RefSeq" id="WP_094848698.1">
    <property type="nucleotide sequence ID" value="NZ_NEVJ01000003.1"/>
</dbReference>
<evidence type="ECO:0000313" key="2">
    <source>
        <dbReference type="EMBL" id="OZI20085.1"/>
    </source>
</evidence>
<protein>
    <submittedName>
        <fullName evidence="2">Uncharacterized protein</fullName>
    </submittedName>
</protein>
<evidence type="ECO:0000313" key="3">
    <source>
        <dbReference type="Proteomes" id="UP000216857"/>
    </source>
</evidence>
<sequence>MSTQPTNMDDVIDSRDVIARLEELQDEQRDLAQAVEEAQAAFNDADGIDARDEAMDWLTGAENALSEWEADNLEELEALRELNEQGEDYAPDWRHGETLIRDSYFEQYAEELAEDIGAVQRGAQWPNNCIDWAQAARELQQDYTQIDFDGVSYWVRG</sequence>
<reference evidence="2" key="1">
    <citation type="submission" date="2017-05" db="EMBL/GenBank/DDBJ databases">
        <title>Complete and WGS of Bordetella genogroups.</title>
        <authorList>
            <person name="Spilker T."/>
            <person name="Lipuma J."/>
        </authorList>
    </citation>
    <scope>NUCLEOTIDE SEQUENCE</scope>
    <source>
        <strain evidence="2">AU21707</strain>
    </source>
</reference>
<name>A0A261R4X6_9BORD</name>
<organism evidence="2 3">
    <name type="scientific">Bordetella genomosp. 9</name>
    <dbReference type="NCBI Taxonomy" id="1416803"/>
    <lineage>
        <taxon>Bacteria</taxon>
        <taxon>Pseudomonadati</taxon>
        <taxon>Pseudomonadota</taxon>
        <taxon>Betaproteobacteria</taxon>
        <taxon>Burkholderiales</taxon>
        <taxon>Alcaligenaceae</taxon>
        <taxon>Bordetella</taxon>
    </lineage>
</organism>
<evidence type="ECO:0000256" key="1">
    <source>
        <dbReference type="SAM" id="Coils"/>
    </source>
</evidence>
<dbReference type="EMBL" id="NEVJ01000003">
    <property type="protein sequence ID" value="OZI20085.1"/>
    <property type="molecule type" value="Genomic_DNA"/>
</dbReference>
<dbReference type="OrthoDB" id="9157469at2"/>
<gene>
    <name evidence="2" type="ORF">CAL26_21255</name>
</gene>
<comment type="caution">
    <text evidence="2">The sequence shown here is derived from an EMBL/GenBank/DDBJ whole genome shotgun (WGS) entry which is preliminary data.</text>
</comment>
<accession>A0A261R4X6</accession>
<feature type="coiled-coil region" evidence="1">
    <location>
        <begin position="14"/>
        <end position="85"/>
    </location>
</feature>
<dbReference type="AlphaFoldDB" id="A0A261R4X6"/>
<dbReference type="Proteomes" id="UP000216857">
    <property type="component" value="Unassembled WGS sequence"/>
</dbReference>
<keyword evidence="3" id="KW-1185">Reference proteome</keyword>